<keyword evidence="2" id="KW-0479">Metal-binding</keyword>
<dbReference type="AlphaFoldDB" id="D2BJK3"/>
<organism evidence="6 7">
    <name type="scientific">Dehalococcoides mccartyi (strain VS)</name>
    <dbReference type="NCBI Taxonomy" id="311424"/>
    <lineage>
        <taxon>Bacteria</taxon>
        <taxon>Bacillati</taxon>
        <taxon>Chloroflexota</taxon>
        <taxon>Dehalococcoidia</taxon>
        <taxon>Dehalococcoidales</taxon>
        <taxon>Dehalococcoidaceae</taxon>
        <taxon>Dehalococcoides</taxon>
    </lineage>
</organism>
<name>D2BJK3_DEHMV</name>
<dbReference type="Pfam" id="PF13484">
    <property type="entry name" value="Fer4_16"/>
    <property type="match status" value="1"/>
</dbReference>
<feature type="domain" description="4Fe-4S ferredoxin-type" evidence="5">
    <location>
        <begin position="171"/>
        <end position="200"/>
    </location>
</feature>
<dbReference type="GO" id="GO:0051539">
    <property type="term" value="F:4 iron, 4 sulfur cluster binding"/>
    <property type="evidence" value="ECO:0007669"/>
    <property type="project" value="UniProtKB-KW"/>
</dbReference>
<dbReference type="eggNOG" id="COG1600">
    <property type="taxonomic scope" value="Bacteria"/>
</dbReference>
<dbReference type="HOGENOM" id="CLU_902301_0_0_0"/>
<evidence type="ECO:0000313" key="6">
    <source>
        <dbReference type="EMBL" id="ACZ62503.1"/>
    </source>
</evidence>
<keyword evidence="3" id="KW-0408">Iron</keyword>
<dbReference type="InterPro" id="IPR004453">
    <property type="entry name" value="QueG"/>
</dbReference>
<dbReference type="GO" id="GO:0046872">
    <property type="term" value="F:metal ion binding"/>
    <property type="evidence" value="ECO:0007669"/>
    <property type="project" value="UniProtKB-KW"/>
</dbReference>
<dbReference type="SUPFAM" id="SSF54862">
    <property type="entry name" value="4Fe-4S ferredoxins"/>
    <property type="match status" value="1"/>
</dbReference>
<protein>
    <submittedName>
        <fullName evidence="6">Iron-sulfur cluster-binding protein</fullName>
    </submittedName>
</protein>
<accession>D2BJK3</accession>
<dbReference type="PROSITE" id="PS51379">
    <property type="entry name" value="4FE4S_FER_2"/>
    <property type="match status" value="1"/>
</dbReference>
<dbReference type="RefSeq" id="WP_012882638.1">
    <property type="nucleotide sequence ID" value="NC_013552.1"/>
</dbReference>
<dbReference type="Proteomes" id="UP000002506">
    <property type="component" value="Chromosome"/>
</dbReference>
<evidence type="ECO:0000256" key="4">
    <source>
        <dbReference type="ARBA" id="ARBA00023014"/>
    </source>
</evidence>
<dbReference type="Gene3D" id="3.30.70.3270">
    <property type="match status" value="1"/>
</dbReference>
<dbReference type="GO" id="GO:0052693">
    <property type="term" value="F:epoxyqueuosine reductase activity"/>
    <property type="evidence" value="ECO:0007669"/>
    <property type="project" value="TreeGrafter"/>
</dbReference>
<evidence type="ECO:0000256" key="2">
    <source>
        <dbReference type="ARBA" id="ARBA00022723"/>
    </source>
</evidence>
<dbReference type="PANTHER" id="PTHR30002">
    <property type="entry name" value="EPOXYQUEUOSINE REDUCTASE"/>
    <property type="match status" value="1"/>
</dbReference>
<evidence type="ECO:0000259" key="5">
    <source>
        <dbReference type="PROSITE" id="PS51379"/>
    </source>
</evidence>
<reference evidence="6 7" key="1">
    <citation type="journal article" date="2009" name="PLoS Genet.">
        <title>Localized plasticity in the streamlined genomes of vinyl chloride respiring Dehalococcoides.</title>
        <authorList>
            <person name="McMurdie P.J."/>
            <person name="Behrens S.F."/>
            <person name="Muller J.A."/>
            <person name="Goke J."/>
            <person name="Ritalahti K.M."/>
            <person name="Wagner R."/>
            <person name="Goltsman E."/>
            <person name="Lapidus A."/>
            <person name="Holmes S."/>
            <person name="Loffler F.E."/>
            <person name="Spormann A.M."/>
        </authorList>
    </citation>
    <scope>NUCLEOTIDE SEQUENCE [LARGE SCALE GENOMIC DNA]</scope>
    <source>
        <strain evidence="6 7">VS</strain>
    </source>
</reference>
<dbReference type="PROSITE" id="PS00198">
    <property type="entry name" value="4FE4S_FER_1"/>
    <property type="match status" value="1"/>
</dbReference>
<keyword evidence="1" id="KW-0004">4Fe-4S</keyword>
<dbReference type="GO" id="GO:0008616">
    <property type="term" value="P:tRNA queuosine(34) biosynthetic process"/>
    <property type="evidence" value="ECO:0007669"/>
    <property type="project" value="InterPro"/>
</dbReference>
<evidence type="ECO:0000256" key="3">
    <source>
        <dbReference type="ARBA" id="ARBA00023004"/>
    </source>
</evidence>
<dbReference type="InterPro" id="IPR017896">
    <property type="entry name" value="4Fe4S_Fe-S-bd"/>
</dbReference>
<dbReference type="InterPro" id="IPR017900">
    <property type="entry name" value="4Fe4S_Fe_S_CS"/>
</dbReference>
<gene>
    <name evidence="6" type="ordered locus">DhcVS_1404</name>
</gene>
<sequence>MSDISGRAVAGLTENGFKASTVSCKHLPELEENIENLKRQGLVDTLLAKTYLQFKYDFDSAMPNTRTVFIIAIPQPLTRARFTWKEHIYNADIPPTYIGSKDDAAVSNILTSIIQAEGFKSVRANLPVKILAARSGLAEYGRNNLAYIHGFGSYHRLIAFVSDCPCTQDNWKEPKEMKACSKCFKCTRNCPSGCISNERFLLKAENCLTWHNEREDTLAGWIDPDWHNALIGCMRCQTVCPLNTRQSARVIPGPEFTEEETNLIRQKLPANQIPADLYQKLSTIAMDDSYPVFARNLELLVNPKNIIR</sequence>
<dbReference type="KEGG" id="dev:DhcVS_1404"/>
<proteinExistence type="predicted"/>
<dbReference type="OrthoDB" id="9784571at2"/>
<keyword evidence="4" id="KW-0411">Iron-sulfur</keyword>
<evidence type="ECO:0000256" key="1">
    <source>
        <dbReference type="ARBA" id="ARBA00022485"/>
    </source>
</evidence>
<dbReference type="EMBL" id="CP001827">
    <property type="protein sequence ID" value="ACZ62503.1"/>
    <property type="molecule type" value="Genomic_DNA"/>
</dbReference>
<dbReference type="PANTHER" id="PTHR30002:SF4">
    <property type="entry name" value="EPOXYQUEUOSINE REDUCTASE"/>
    <property type="match status" value="1"/>
</dbReference>
<evidence type="ECO:0000313" key="7">
    <source>
        <dbReference type="Proteomes" id="UP000002506"/>
    </source>
</evidence>